<sequence>MFSPEMASSETESSTRCSQIPDWETEFNRFEQAISSSPAPIRVRSVIKLSESANRLPESILSRAIPILAGLLRVSDDPNRSVQAAAAHCLKRIACLGGEESGFAVAMGRCGVIASLLGLLLEPNDNNSSIALRTVWVKCLWSLVTFGSSIRIGLARLGGLEIVIRELNTWEDDSSRWCLLEIFTALTMIRESRRVLVHNGGLKFLVEAVRVGNLASRERACQAIGLLGVTRRARRLLVEAGVIPALVDLFKDGDDKTKLLAGNALGIVSAQTEYVRSVTAAGSVPLYVELLSGRDQMGKDIAEDVFCVLAVAEGNAVLIAEQLVRILREGDEEAKFAASDVLWALSGYRHSVSVIRDSGAIPLLVEIVRDGSVEFRERVSGAISQLSYNEYDREAFSDSGMIPILIDWLGDESEELRDNAAEALVNFSEDQQYYGRVCEAVSHPVFRNMQSKLARIRASHELMVRSMRRVTIEHLARDHDLL</sequence>
<evidence type="ECO:0000313" key="5">
    <source>
        <dbReference type="RefSeq" id="XP_018491113.1"/>
    </source>
</evidence>
<evidence type="ECO:0000256" key="2">
    <source>
        <dbReference type="PROSITE-ProRule" id="PRU00103"/>
    </source>
</evidence>
<dbReference type="InterPro" id="IPR011989">
    <property type="entry name" value="ARM-like"/>
</dbReference>
<keyword evidence="4" id="KW-1185">Reference proteome</keyword>
<dbReference type="InterPro" id="IPR016024">
    <property type="entry name" value="ARM-type_fold"/>
</dbReference>
<protein>
    <submittedName>
        <fullName evidence="5">U-box domain-containing protein 4</fullName>
    </submittedName>
</protein>
<dbReference type="Pfam" id="PF02985">
    <property type="entry name" value="HEAT"/>
    <property type="match status" value="1"/>
</dbReference>
<dbReference type="AlphaFoldDB" id="A0A6J0P551"/>
<evidence type="ECO:0000256" key="1">
    <source>
        <dbReference type="ARBA" id="ARBA00022737"/>
    </source>
</evidence>
<accession>A0A6J0P551</accession>
<dbReference type="RefSeq" id="XP_018491113.1">
    <property type="nucleotide sequence ID" value="XM_018635611.2"/>
</dbReference>
<dbReference type="PANTHER" id="PTHR46241">
    <property type="entry name" value="ARMADILLO REPEAT-CONTAINING PROTEIN 4 ARMC4"/>
    <property type="match status" value="1"/>
</dbReference>
<dbReference type="Gene3D" id="1.25.10.10">
    <property type="entry name" value="Leucine-rich Repeat Variant"/>
    <property type="match status" value="2"/>
</dbReference>
<dbReference type="InterPro" id="IPR021133">
    <property type="entry name" value="HEAT_type_2"/>
</dbReference>
<proteinExistence type="predicted"/>
<reference evidence="5" key="1">
    <citation type="submission" date="2025-08" db="UniProtKB">
        <authorList>
            <consortium name="RefSeq"/>
        </authorList>
    </citation>
    <scope>IDENTIFICATION</scope>
    <source>
        <tissue evidence="5">Leaf</tissue>
    </source>
</reference>
<organism evidence="4 5">
    <name type="scientific">Raphanus sativus</name>
    <name type="common">Radish</name>
    <name type="synonym">Raphanus raphanistrum var. sativus</name>
    <dbReference type="NCBI Taxonomy" id="3726"/>
    <lineage>
        <taxon>Eukaryota</taxon>
        <taxon>Viridiplantae</taxon>
        <taxon>Streptophyta</taxon>
        <taxon>Embryophyta</taxon>
        <taxon>Tracheophyta</taxon>
        <taxon>Spermatophyta</taxon>
        <taxon>Magnoliopsida</taxon>
        <taxon>eudicotyledons</taxon>
        <taxon>Gunneridae</taxon>
        <taxon>Pentapetalae</taxon>
        <taxon>rosids</taxon>
        <taxon>malvids</taxon>
        <taxon>Brassicales</taxon>
        <taxon>Brassicaceae</taxon>
        <taxon>Brassiceae</taxon>
        <taxon>Raphanus</taxon>
    </lineage>
</organism>
<dbReference type="SMART" id="SM00185">
    <property type="entry name" value="ARM"/>
    <property type="match status" value="6"/>
</dbReference>
<feature type="repeat" description="ARM" evidence="3">
    <location>
        <begin position="359"/>
        <end position="401"/>
    </location>
</feature>
<dbReference type="PROSITE" id="PS50176">
    <property type="entry name" value="ARM_REPEAT"/>
    <property type="match status" value="1"/>
</dbReference>
<dbReference type="OrthoDB" id="409644at2759"/>
<dbReference type="SUPFAM" id="SSF48371">
    <property type="entry name" value="ARM repeat"/>
    <property type="match status" value="1"/>
</dbReference>
<evidence type="ECO:0000256" key="3">
    <source>
        <dbReference type="PROSITE-ProRule" id="PRU00259"/>
    </source>
</evidence>
<dbReference type="PANTHER" id="PTHR46241:SF1">
    <property type="entry name" value="OUTER DYNEIN ARM-DOCKING COMPLEX SUBUNIT 2"/>
    <property type="match status" value="1"/>
</dbReference>
<dbReference type="PROSITE" id="PS50077">
    <property type="entry name" value="HEAT_REPEAT"/>
    <property type="match status" value="1"/>
</dbReference>
<evidence type="ECO:0000313" key="4">
    <source>
        <dbReference type="Proteomes" id="UP000504610"/>
    </source>
</evidence>
<name>A0A6J0P551_RAPSA</name>
<feature type="repeat" description="HEAT" evidence="2">
    <location>
        <begin position="401"/>
        <end position="429"/>
    </location>
</feature>
<keyword evidence="1" id="KW-0677">Repeat</keyword>
<dbReference type="InterPro" id="IPR000225">
    <property type="entry name" value="Armadillo"/>
</dbReference>
<dbReference type="GeneID" id="108861683"/>
<gene>
    <name evidence="5" type="primary">LOC108861683</name>
</gene>
<dbReference type="InterPro" id="IPR000357">
    <property type="entry name" value="HEAT"/>
</dbReference>
<dbReference type="KEGG" id="rsz:108861683"/>
<dbReference type="Proteomes" id="UP000504610">
    <property type="component" value="Unplaced"/>
</dbReference>